<proteinExistence type="predicted"/>
<evidence type="ECO:0000256" key="1">
    <source>
        <dbReference type="SAM" id="Phobius"/>
    </source>
</evidence>
<dbReference type="EMBL" id="SWLG01000001">
    <property type="protein sequence ID" value="TLS39237.1"/>
    <property type="molecule type" value="Genomic_DNA"/>
</dbReference>
<gene>
    <name evidence="2" type="ORF">FCL54_02715</name>
</gene>
<keyword evidence="1" id="KW-0812">Transmembrane</keyword>
<sequence length="210" mass="24084">MVDINLLPQRDPKPFAILLITGLSAIIILLAIGFMYTDYMFTKKTVAEVKQEIDRTVALREASQADERIETGDSFNQLFNRIESIKKIKYPSVPLLDNFTELLPERGYFMNYGFEDDGLVKLSVQFDTIRETSQYLYALNQSPFVKDVQIKSVITADLDSDEISTELEGYELNLEENSEEKRTSLILPRYLAEYEISIDKVALKTKEATE</sequence>
<name>A0A5R9F6M9_9BACL</name>
<reference evidence="2 3" key="1">
    <citation type="submission" date="2019-04" db="EMBL/GenBank/DDBJ databases">
        <title>Bacillus caeni sp. nov., a bacterium isolated from mangrove sediment.</title>
        <authorList>
            <person name="Huang H."/>
            <person name="Mo K."/>
            <person name="Hu Y."/>
        </authorList>
    </citation>
    <scope>NUCLEOTIDE SEQUENCE [LARGE SCALE GENOMIC DNA]</scope>
    <source>
        <strain evidence="2 3">HB172195</strain>
    </source>
</reference>
<evidence type="ECO:0000313" key="3">
    <source>
        <dbReference type="Proteomes" id="UP000308230"/>
    </source>
</evidence>
<keyword evidence="1" id="KW-0472">Membrane</keyword>
<keyword evidence="1" id="KW-1133">Transmembrane helix</keyword>
<comment type="caution">
    <text evidence="2">The sequence shown here is derived from an EMBL/GenBank/DDBJ whole genome shotgun (WGS) entry which is preliminary data.</text>
</comment>
<dbReference type="AlphaFoldDB" id="A0A5R9F6M9"/>
<protein>
    <submittedName>
        <fullName evidence="2">PilN domain-containing protein</fullName>
    </submittedName>
</protein>
<evidence type="ECO:0000313" key="2">
    <source>
        <dbReference type="EMBL" id="TLS39237.1"/>
    </source>
</evidence>
<dbReference type="Proteomes" id="UP000308230">
    <property type="component" value="Unassembled WGS sequence"/>
</dbReference>
<dbReference type="RefSeq" id="WP_138122884.1">
    <property type="nucleotide sequence ID" value="NZ_SWLG01000001.1"/>
</dbReference>
<dbReference type="OrthoDB" id="2971140at2"/>
<organism evidence="2 3">
    <name type="scientific">Exobacillus caeni</name>
    <dbReference type="NCBI Taxonomy" id="2574798"/>
    <lineage>
        <taxon>Bacteria</taxon>
        <taxon>Bacillati</taxon>
        <taxon>Bacillota</taxon>
        <taxon>Bacilli</taxon>
        <taxon>Bacillales</taxon>
        <taxon>Guptibacillaceae</taxon>
        <taxon>Exobacillus</taxon>
    </lineage>
</organism>
<accession>A0A5R9F6M9</accession>
<feature type="transmembrane region" description="Helical" evidence="1">
    <location>
        <begin position="15"/>
        <end position="36"/>
    </location>
</feature>
<keyword evidence="3" id="KW-1185">Reference proteome</keyword>